<evidence type="ECO:0000256" key="3">
    <source>
        <dbReference type="ARBA" id="ARBA00006602"/>
    </source>
</evidence>
<evidence type="ECO:0000256" key="9">
    <source>
        <dbReference type="ARBA" id="ARBA00023225"/>
    </source>
</evidence>
<dbReference type="GO" id="GO:0071973">
    <property type="term" value="P:bacterial-type flagellum-dependent cell motility"/>
    <property type="evidence" value="ECO:0007669"/>
    <property type="project" value="InterPro"/>
</dbReference>
<comment type="caution">
    <text evidence="11">The sequence shown here is derived from an EMBL/GenBank/DDBJ whole genome shotgun (WGS) entry which is preliminary data.</text>
</comment>
<comment type="function">
    <text evidence="1">Needed for flagellar regrowth and assembly.</text>
</comment>
<reference evidence="11" key="1">
    <citation type="submission" date="2019-11" db="EMBL/GenBank/DDBJ databases">
        <title>Acidithiobacillus ferrianus sp. nov.: a facultatively anaerobic and extremely acidophilic chemolithoautotroph.</title>
        <authorList>
            <person name="Norris P.R."/>
            <person name="Falagan C."/>
            <person name="Moya-Beltran A."/>
            <person name="Castro M."/>
            <person name="Quatrini R."/>
            <person name="Johnson D.B."/>
        </authorList>
    </citation>
    <scope>NUCLEOTIDE SEQUENCE [LARGE SCALE GENOMIC DNA]</scope>
    <source>
        <strain evidence="11">MG</strain>
    </source>
</reference>
<dbReference type="Pfam" id="PF02108">
    <property type="entry name" value="FliH"/>
    <property type="match status" value="1"/>
</dbReference>
<keyword evidence="6" id="KW-0963">Cytoplasm</keyword>
<dbReference type="InterPro" id="IPR051472">
    <property type="entry name" value="T3SS_Stator/FliH"/>
</dbReference>
<keyword evidence="5" id="KW-0813">Transport</keyword>
<evidence type="ECO:0000256" key="7">
    <source>
        <dbReference type="ARBA" id="ARBA00022795"/>
    </source>
</evidence>
<dbReference type="GO" id="GO:0005829">
    <property type="term" value="C:cytosol"/>
    <property type="evidence" value="ECO:0007669"/>
    <property type="project" value="TreeGrafter"/>
</dbReference>
<organism evidence="11">
    <name type="scientific">Acidithiobacillus ferrianus</name>
    <dbReference type="NCBI Taxonomy" id="2678518"/>
    <lineage>
        <taxon>Bacteria</taxon>
        <taxon>Pseudomonadati</taxon>
        <taxon>Pseudomonadota</taxon>
        <taxon>Acidithiobacillia</taxon>
        <taxon>Acidithiobacillales</taxon>
        <taxon>Acidithiobacillaceae</taxon>
        <taxon>Acidithiobacillus</taxon>
    </lineage>
</organism>
<evidence type="ECO:0000256" key="2">
    <source>
        <dbReference type="ARBA" id="ARBA00004496"/>
    </source>
</evidence>
<dbReference type="PANTHER" id="PTHR34982">
    <property type="entry name" value="YOP PROTEINS TRANSLOCATION PROTEIN L"/>
    <property type="match status" value="1"/>
</dbReference>
<sequence length="270" mass="30047">MPPAWMPPGKSVSVAVAVRPWFEDRSVSMKIPQEVISRDAIVDLQRWRLPDMAAVAARAQPMDTSGESITAQSVALPTAEELQAIYGQAEREGREQGQREGLAAGYAEGMAAAAQDRQALQQILHDFSLPLRALDVSVEQSLLALALEIARQVIRHELNLRPELLLPLLREALRVVPIRSKPPSIRLHPDDLALVERLMPELTEQGVILQADAELERGGVLMAASLEVDGARPDRRWQGREFDHAATQLDLRLETRWRETLDQLFGEIST</sequence>
<evidence type="ECO:0000313" key="11">
    <source>
        <dbReference type="EMBL" id="NDU41770.1"/>
    </source>
</evidence>
<keyword evidence="11" id="KW-0969">Cilium</keyword>
<dbReference type="InterPro" id="IPR000563">
    <property type="entry name" value="Flag_FliH"/>
</dbReference>
<keyword evidence="7" id="KW-1005">Bacterial flagellum biogenesis</keyword>
<name>A0A845UAU6_9PROT</name>
<dbReference type="PANTHER" id="PTHR34982:SF1">
    <property type="entry name" value="FLAGELLAR ASSEMBLY PROTEIN FLIH"/>
    <property type="match status" value="1"/>
</dbReference>
<dbReference type="EMBL" id="WNJL01000014">
    <property type="protein sequence ID" value="NDU41770.1"/>
    <property type="molecule type" value="Genomic_DNA"/>
</dbReference>
<keyword evidence="9" id="KW-1006">Bacterial flagellum protein export</keyword>
<feature type="domain" description="Flagellar assembly protein FliH/Type III secretion system HrpE" evidence="10">
    <location>
        <begin position="116"/>
        <end position="231"/>
    </location>
</feature>
<dbReference type="GO" id="GO:0009288">
    <property type="term" value="C:bacterial-type flagellum"/>
    <property type="evidence" value="ECO:0007669"/>
    <property type="project" value="InterPro"/>
</dbReference>
<dbReference type="PRINTS" id="PR01003">
    <property type="entry name" value="FLGFLIH"/>
</dbReference>
<evidence type="ECO:0000256" key="1">
    <source>
        <dbReference type="ARBA" id="ARBA00003041"/>
    </source>
</evidence>
<dbReference type="GO" id="GO:0003774">
    <property type="term" value="F:cytoskeletal motor activity"/>
    <property type="evidence" value="ECO:0007669"/>
    <property type="project" value="InterPro"/>
</dbReference>
<protein>
    <recommendedName>
        <fullName evidence="4">Flagellar assembly protein FliH</fullName>
    </recommendedName>
</protein>
<dbReference type="AlphaFoldDB" id="A0A845UAU6"/>
<dbReference type="InterPro" id="IPR018035">
    <property type="entry name" value="Flagellar_FliH/T3SS_HrpE"/>
</dbReference>
<evidence type="ECO:0000259" key="10">
    <source>
        <dbReference type="Pfam" id="PF02108"/>
    </source>
</evidence>
<keyword evidence="11" id="KW-0966">Cell projection</keyword>
<dbReference type="GO" id="GO:0044781">
    <property type="term" value="P:bacterial-type flagellum organization"/>
    <property type="evidence" value="ECO:0007669"/>
    <property type="project" value="UniProtKB-KW"/>
</dbReference>
<gene>
    <name evidence="11" type="ORF">GL267_03650</name>
</gene>
<dbReference type="GO" id="GO:0015031">
    <property type="term" value="P:protein transport"/>
    <property type="evidence" value="ECO:0007669"/>
    <property type="project" value="UniProtKB-KW"/>
</dbReference>
<comment type="subcellular location">
    <subcellularLocation>
        <location evidence="2">Cytoplasm</location>
    </subcellularLocation>
</comment>
<accession>A0A845UAU6</accession>
<evidence type="ECO:0000256" key="4">
    <source>
        <dbReference type="ARBA" id="ARBA00016507"/>
    </source>
</evidence>
<comment type="similarity">
    <text evidence="3">Belongs to the FliH family.</text>
</comment>
<keyword evidence="11" id="KW-0282">Flagellum</keyword>
<evidence type="ECO:0000256" key="8">
    <source>
        <dbReference type="ARBA" id="ARBA00022927"/>
    </source>
</evidence>
<evidence type="ECO:0000256" key="5">
    <source>
        <dbReference type="ARBA" id="ARBA00022448"/>
    </source>
</evidence>
<keyword evidence="8" id="KW-0653">Protein transport</keyword>
<proteinExistence type="inferred from homology"/>
<evidence type="ECO:0000256" key="6">
    <source>
        <dbReference type="ARBA" id="ARBA00022490"/>
    </source>
</evidence>